<evidence type="ECO:0000313" key="3">
    <source>
        <dbReference type="Proteomes" id="UP000179129"/>
    </source>
</evidence>
<sequence>MSLVPAAGLESQDSTVAVPDSTVPAISPDTSLAPAPAAADTAARVPVKAAAQVPGADSVTVPPAGTPTQSPAIPVRPAAAGTAADSARAAPSPADTTAARKDTTALKADSLAGGAAADTLKKTAGTPAEAVKAKRPRPAGDEVEAEVIPWDWDDFTNVIAVGLKGLRNKREYELEKNEPYDTLFQKFRGQKVRAWGKVSRDPDGFYGMTVNEFEPLDSLAATSADSLASAGQDKARPQLDSLSAAPKDSLSAAPKDSLAKP</sequence>
<dbReference type="EMBL" id="MFIX01000070">
    <property type="protein sequence ID" value="OGG05269.1"/>
    <property type="molecule type" value="Genomic_DNA"/>
</dbReference>
<feature type="compositionally biased region" description="Low complexity" evidence="1">
    <location>
        <begin position="33"/>
        <end position="54"/>
    </location>
</feature>
<feature type="compositionally biased region" description="Low complexity" evidence="1">
    <location>
        <begin position="76"/>
        <end position="97"/>
    </location>
</feature>
<comment type="caution">
    <text evidence="2">The sequence shown here is derived from an EMBL/GenBank/DDBJ whole genome shotgun (WGS) entry which is preliminary data.</text>
</comment>
<evidence type="ECO:0000256" key="1">
    <source>
        <dbReference type="SAM" id="MobiDB-lite"/>
    </source>
</evidence>
<gene>
    <name evidence="2" type="ORF">A3F83_12905</name>
</gene>
<evidence type="ECO:0000313" key="2">
    <source>
        <dbReference type="EMBL" id="OGG05269.1"/>
    </source>
</evidence>
<feature type="region of interest" description="Disordered" evidence="1">
    <location>
        <begin position="1"/>
        <end position="100"/>
    </location>
</feature>
<feature type="region of interest" description="Disordered" evidence="1">
    <location>
        <begin position="224"/>
        <end position="261"/>
    </location>
</feature>
<dbReference type="AlphaFoldDB" id="A0A1F5YYJ5"/>
<accession>A0A1F5YYJ5</accession>
<name>A0A1F5YYJ5_9BACT</name>
<feature type="region of interest" description="Disordered" evidence="1">
    <location>
        <begin position="118"/>
        <end position="142"/>
    </location>
</feature>
<reference evidence="2 3" key="1">
    <citation type="journal article" date="2016" name="Nat. Commun.">
        <title>Thousands of microbial genomes shed light on interconnected biogeochemical processes in an aquifer system.</title>
        <authorList>
            <person name="Anantharaman K."/>
            <person name="Brown C.T."/>
            <person name="Hug L.A."/>
            <person name="Sharon I."/>
            <person name="Castelle C.J."/>
            <person name="Probst A.J."/>
            <person name="Thomas B.C."/>
            <person name="Singh A."/>
            <person name="Wilkins M.J."/>
            <person name="Karaoz U."/>
            <person name="Brodie E.L."/>
            <person name="Williams K.H."/>
            <person name="Hubbard S.S."/>
            <person name="Banfield J.F."/>
        </authorList>
    </citation>
    <scope>NUCLEOTIDE SEQUENCE [LARGE SCALE GENOMIC DNA]</scope>
</reference>
<dbReference type="STRING" id="1817867.A3F83_12905"/>
<organism evidence="2 3">
    <name type="scientific">Candidatus Glassbacteria bacterium RIFCSPLOWO2_12_FULL_58_11</name>
    <dbReference type="NCBI Taxonomy" id="1817867"/>
    <lineage>
        <taxon>Bacteria</taxon>
        <taxon>Candidatus Glassiibacteriota</taxon>
    </lineage>
</organism>
<protein>
    <submittedName>
        <fullName evidence="2">Uncharacterized protein</fullName>
    </submittedName>
</protein>
<dbReference type="Proteomes" id="UP000179129">
    <property type="component" value="Unassembled WGS sequence"/>
</dbReference>
<proteinExistence type="predicted"/>